<keyword evidence="1" id="KW-0812">Transmembrane</keyword>
<comment type="caution">
    <text evidence="2">The sequence shown here is derived from an EMBL/GenBank/DDBJ whole genome shotgun (WGS) entry which is preliminary data.</text>
</comment>
<protein>
    <recommendedName>
        <fullName evidence="4">DUF4034 domain-containing protein</fullName>
    </recommendedName>
</protein>
<accession>A0A5S5CML1</accession>
<dbReference type="RefSeq" id="WP_166535028.1">
    <property type="nucleotide sequence ID" value="NZ_VNHW01000019.1"/>
</dbReference>
<dbReference type="EMBL" id="VNHW01000019">
    <property type="protein sequence ID" value="TYP82706.1"/>
    <property type="molecule type" value="Genomic_DNA"/>
</dbReference>
<feature type="transmembrane region" description="Helical" evidence="1">
    <location>
        <begin position="12"/>
        <end position="32"/>
    </location>
</feature>
<keyword evidence="1" id="KW-0472">Membrane</keyword>
<evidence type="ECO:0008006" key="4">
    <source>
        <dbReference type="Google" id="ProtNLM"/>
    </source>
</evidence>
<evidence type="ECO:0000313" key="3">
    <source>
        <dbReference type="Proteomes" id="UP000322499"/>
    </source>
</evidence>
<organism evidence="2 3">
    <name type="scientific">Blastococcus xanthinilyticus</name>
    <dbReference type="NCBI Taxonomy" id="1564164"/>
    <lineage>
        <taxon>Bacteria</taxon>
        <taxon>Bacillati</taxon>
        <taxon>Actinomycetota</taxon>
        <taxon>Actinomycetes</taxon>
        <taxon>Geodermatophilales</taxon>
        <taxon>Geodermatophilaceae</taxon>
        <taxon>Blastococcus</taxon>
    </lineage>
</organism>
<evidence type="ECO:0000256" key="1">
    <source>
        <dbReference type="SAM" id="Phobius"/>
    </source>
</evidence>
<dbReference type="Proteomes" id="UP000322499">
    <property type="component" value="Unassembled WGS sequence"/>
</dbReference>
<gene>
    <name evidence="2" type="ORF">BD833_11929</name>
</gene>
<proteinExistence type="predicted"/>
<dbReference type="AlphaFoldDB" id="A0A5S5CML1"/>
<evidence type="ECO:0000313" key="2">
    <source>
        <dbReference type="EMBL" id="TYP82706.1"/>
    </source>
</evidence>
<reference evidence="2 3" key="1">
    <citation type="submission" date="2019-07" db="EMBL/GenBank/DDBJ databases">
        <title>Genomic Encyclopedia of Archaeal and Bacterial Type Strains, Phase II (KMG-II): from individual species to whole genera.</title>
        <authorList>
            <person name="Goeker M."/>
        </authorList>
    </citation>
    <scope>NUCLEOTIDE SEQUENCE [LARGE SCALE GENOMIC DNA]</scope>
    <source>
        <strain evidence="2 3">DSM 46842</strain>
    </source>
</reference>
<feature type="transmembrane region" description="Helical" evidence="1">
    <location>
        <begin position="53"/>
        <end position="76"/>
    </location>
</feature>
<keyword evidence="1" id="KW-1133">Transmembrane helix</keyword>
<keyword evidence="3" id="KW-1185">Reference proteome</keyword>
<name>A0A5S5CML1_9ACTN</name>
<sequence>MSLDPTGANVATTALVVVLLFAVMYVIAGSGLGRLIGIRPEYPFLFNPTGIRAISVVVAYPALLVAVWGLTFGLVAPHVESAGLPSQAGFAAAGGVLVLTGARFARFVTFLIGGRTAVEGELRPDEIVPVDEIGDDVDLAAAADAARRGEWQPAAALLGATGDVDVRSDRIRTLTGLSVHDGQWVEEWFAARPQDPQATAVRAELAVQRAWAARGAADAAHTPDDAVRAFFTGLDQAQRLAEKAIEMAPDDPMPWATLVQIARGQQVPQEEFERRVDGLFERAPFHVYGSQVALQTVCAKWLGDTETMFAMARDLGTGAPAGSATCLLPLIAHIERHLELEAGRGGPSQAQRHMTAGATRTELRTCVQRWLSGPDGGPRPGGRLEGHNLAAYAFWLADDADSARPHLEAIGRSVTEWPWGYSGEPGEVLGVARRWAGLPVVAPVGAWTARPRDPEPFSPA</sequence>